<evidence type="ECO:0000313" key="2">
    <source>
        <dbReference type="EMBL" id="PTX58569.1"/>
    </source>
</evidence>
<accession>A0A2T6BR87</accession>
<evidence type="ECO:0000256" key="1">
    <source>
        <dbReference type="SAM" id="Phobius"/>
    </source>
</evidence>
<dbReference type="AlphaFoldDB" id="A0A2T6BR87"/>
<feature type="transmembrane region" description="Helical" evidence="1">
    <location>
        <begin position="12"/>
        <end position="31"/>
    </location>
</feature>
<sequence>MDLRILKAEMIVHIYTAVGVGVAILSFIKFFS</sequence>
<keyword evidence="1" id="KW-0812">Transmembrane</keyword>
<dbReference type="Proteomes" id="UP000244090">
    <property type="component" value="Unassembled WGS sequence"/>
</dbReference>
<reference evidence="2 3" key="1">
    <citation type="submission" date="2018-04" db="EMBL/GenBank/DDBJ databases">
        <title>Genomic Encyclopedia of Archaeal and Bacterial Type Strains, Phase II (KMG-II): from individual species to whole genera.</title>
        <authorList>
            <person name="Goeker M."/>
        </authorList>
    </citation>
    <scope>NUCLEOTIDE SEQUENCE [LARGE SCALE GENOMIC DNA]</scope>
    <source>
        <strain evidence="2 3">DSM 25731</strain>
    </source>
</reference>
<name>A0A2T6BR87_9FLAO</name>
<comment type="caution">
    <text evidence="2">The sequence shown here is derived from an EMBL/GenBank/DDBJ whole genome shotgun (WGS) entry which is preliminary data.</text>
</comment>
<dbReference type="EMBL" id="QBKT01000013">
    <property type="protein sequence ID" value="PTX58569.1"/>
    <property type="molecule type" value="Genomic_DNA"/>
</dbReference>
<gene>
    <name evidence="2" type="ORF">C8N46_11360</name>
</gene>
<keyword evidence="1" id="KW-0472">Membrane</keyword>
<evidence type="ECO:0000313" key="3">
    <source>
        <dbReference type="Proteomes" id="UP000244090"/>
    </source>
</evidence>
<organism evidence="2 3">
    <name type="scientific">Kordia periserrulae</name>
    <dbReference type="NCBI Taxonomy" id="701523"/>
    <lineage>
        <taxon>Bacteria</taxon>
        <taxon>Pseudomonadati</taxon>
        <taxon>Bacteroidota</taxon>
        <taxon>Flavobacteriia</taxon>
        <taxon>Flavobacteriales</taxon>
        <taxon>Flavobacteriaceae</taxon>
        <taxon>Kordia</taxon>
    </lineage>
</organism>
<keyword evidence="3" id="KW-1185">Reference proteome</keyword>
<protein>
    <submittedName>
        <fullName evidence="2">Uncharacterized protein</fullName>
    </submittedName>
</protein>
<keyword evidence="1" id="KW-1133">Transmembrane helix</keyword>
<proteinExistence type="predicted"/>